<sequence>MSVPDRGYVNLIGHLRQTRPSLPFETLQAAISHYLVHLPPTHATPTPLTATIIGSPLWLPLSLTNSLGLASAFRYALLAKYTKLKDESRGLFSPSLDRSLSTWINSVLSGQQNGDAVLRLAITGSILLGLEDLKSVSIPRLRRKVQEETVIAAAECLDAERLENDRWTKEFEPRAEAHRVLIGTLLASQYFPLIPADIVSVMRLPELAEVCLATITSSFQDGCFMKKLALAISMDEAGQLNIAPASSFAANLKSLTSSDGFQWIGPICKLLCQVISTGATRSSWDQRKATWTIMGKAMTVLDKITSNVESDWNYSDMANMKDDDLVAIHSRETTTELWTVLKTLLFSVVMVSQTILSTVVFDSAGLAHPDVLTDAEFAMNVLWMLSHLSFIISKFGGVVVTGQSHRADGFKELKKVFHTALDVLSADKGQSEAFVQRLSETTGLVYEPERQPLCYHAWKAYALGCVEQLIPVINEQCTENYVLPMCQPHLSDPSNRETFESAHSVVLAIFAAHAAKTTGGRVVSRKGKAVERFEGSLAKRLVPGYVKSLIENTKEGKLSTAQLRLAYASLVRSATVTGRNEGTHDVADEALEWLCVETLLDAIHECAHEPDNGVDSITAERQRLSLTLISIVPNVDAILLPRVLGEVEALIEDEKDLKKRGVLVNALFEEILQRVGDREKEAAMQWWHEHARHWRLDGVNLEHTEDM</sequence>
<accession>A0A4Y7Q6A3</accession>
<dbReference type="STRING" id="50990.A0A4Y7Q6A3"/>
<protein>
    <submittedName>
        <fullName evidence="1">Uncharacterized protein</fullName>
    </submittedName>
</protein>
<dbReference type="PANTHER" id="PTHR39214:SF1">
    <property type="entry name" value="MICROBODY (PEROXISOME) BIOGENESIS PROTEIN PEROXIN 8 (EUROFUNG)"/>
    <property type="match status" value="1"/>
</dbReference>
<name>A0A4Y7Q6A3_9AGAM</name>
<proteinExistence type="predicted"/>
<dbReference type="Proteomes" id="UP000294933">
    <property type="component" value="Unassembled WGS sequence"/>
</dbReference>
<dbReference type="AlphaFoldDB" id="A0A4Y7Q6A3"/>
<gene>
    <name evidence="1" type="ORF">BD410DRAFT_858264</name>
</gene>
<dbReference type="InterPro" id="IPR055334">
    <property type="entry name" value="PEX8-like"/>
</dbReference>
<keyword evidence="2" id="KW-1185">Reference proteome</keyword>
<dbReference type="OrthoDB" id="2357318at2759"/>
<dbReference type="VEuPathDB" id="FungiDB:BD410DRAFT_858264"/>
<evidence type="ECO:0000313" key="1">
    <source>
        <dbReference type="EMBL" id="TDL23183.1"/>
    </source>
</evidence>
<reference evidence="1 2" key="1">
    <citation type="submission" date="2018-06" db="EMBL/GenBank/DDBJ databases">
        <title>A transcriptomic atlas of mushroom development highlights an independent origin of complex multicellularity.</title>
        <authorList>
            <consortium name="DOE Joint Genome Institute"/>
            <person name="Krizsan K."/>
            <person name="Almasi E."/>
            <person name="Merenyi Z."/>
            <person name="Sahu N."/>
            <person name="Viragh M."/>
            <person name="Koszo T."/>
            <person name="Mondo S."/>
            <person name="Kiss B."/>
            <person name="Balint B."/>
            <person name="Kues U."/>
            <person name="Barry K."/>
            <person name="Hegedus J.C."/>
            <person name="Henrissat B."/>
            <person name="Johnson J."/>
            <person name="Lipzen A."/>
            <person name="Ohm R."/>
            <person name="Nagy I."/>
            <person name="Pangilinan J."/>
            <person name="Yan J."/>
            <person name="Xiong Y."/>
            <person name="Grigoriev I.V."/>
            <person name="Hibbett D.S."/>
            <person name="Nagy L.G."/>
        </authorList>
    </citation>
    <scope>NUCLEOTIDE SEQUENCE [LARGE SCALE GENOMIC DNA]</scope>
    <source>
        <strain evidence="1 2">SZMC22713</strain>
    </source>
</reference>
<dbReference type="EMBL" id="ML170171">
    <property type="protein sequence ID" value="TDL23183.1"/>
    <property type="molecule type" value="Genomic_DNA"/>
</dbReference>
<dbReference type="PANTHER" id="PTHR39214">
    <property type="entry name" value="MICROBODY (PEROXISOME) BIOGENESIS PROTEIN PEROXIN 8 (EUROFUNG)"/>
    <property type="match status" value="1"/>
</dbReference>
<evidence type="ECO:0000313" key="2">
    <source>
        <dbReference type="Proteomes" id="UP000294933"/>
    </source>
</evidence>
<organism evidence="1 2">
    <name type="scientific">Rickenella mellea</name>
    <dbReference type="NCBI Taxonomy" id="50990"/>
    <lineage>
        <taxon>Eukaryota</taxon>
        <taxon>Fungi</taxon>
        <taxon>Dikarya</taxon>
        <taxon>Basidiomycota</taxon>
        <taxon>Agaricomycotina</taxon>
        <taxon>Agaricomycetes</taxon>
        <taxon>Hymenochaetales</taxon>
        <taxon>Rickenellaceae</taxon>
        <taxon>Rickenella</taxon>
    </lineage>
</organism>